<sequence length="80" mass="9256">MRGWDREIEDDVDIVGCQQTFDRIRADAELLSPGLRGFHVQVRDCPDFNIVEQRRKTQIGGRDIAAPDYSDTIYLHRVLP</sequence>
<evidence type="ECO:0000313" key="2">
    <source>
        <dbReference type="Proteomes" id="UP000050786"/>
    </source>
</evidence>
<organism evidence="1 2">
    <name type="scientific">Ruegeria atlantica</name>
    <dbReference type="NCBI Taxonomy" id="81569"/>
    <lineage>
        <taxon>Bacteria</taxon>
        <taxon>Pseudomonadati</taxon>
        <taxon>Pseudomonadota</taxon>
        <taxon>Alphaproteobacteria</taxon>
        <taxon>Rhodobacterales</taxon>
        <taxon>Roseobacteraceae</taxon>
        <taxon>Ruegeria</taxon>
    </lineage>
</organism>
<gene>
    <name evidence="1" type="ORF">RUM4293_01111</name>
</gene>
<dbReference type="Proteomes" id="UP000050786">
    <property type="component" value="Unassembled WGS sequence"/>
</dbReference>
<dbReference type="EMBL" id="CYPS01000016">
    <property type="protein sequence ID" value="CUH42224.1"/>
    <property type="molecule type" value="Genomic_DNA"/>
</dbReference>
<accession>A0A0P1E4I8</accession>
<dbReference type="AlphaFoldDB" id="A0A0P1E4I8"/>
<protein>
    <submittedName>
        <fullName evidence="1">Uncharacterized protein</fullName>
    </submittedName>
</protein>
<proteinExistence type="predicted"/>
<keyword evidence="2" id="KW-1185">Reference proteome</keyword>
<evidence type="ECO:0000313" key="1">
    <source>
        <dbReference type="EMBL" id="CUH42224.1"/>
    </source>
</evidence>
<reference evidence="2" key="1">
    <citation type="submission" date="2015-09" db="EMBL/GenBank/DDBJ databases">
        <authorList>
            <person name="Rodrigo-Torres L."/>
            <person name="Arahal D.R."/>
        </authorList>
    </citation>
    <scope>NUCLEOTIDE SEQUENCE [LARGE SCALE GENOMIC DNA]</scope>
    <source>
        <strain evidence="2">CECT 4293</strain>
    </source>
</reference>
<name>A0A0P1E4I8_9RHOB</name>